<dbReference type="PROSITE" id="PS51450">
    <property type="entry name" value="LRR"/>
    <property type="match status" value="2"/>
</dbReference>
<dbReference type="InterPro" id="IPR050216">
    <property type="entry name" value="LRR_domain-containing"/>
</dbReference>
<dbReference type="Proteomes" id="UP001445076">
    <property type="component" value="Unassembled WGS sequence"/>
</dbReference>
<dbReference type="EMBL" id="JARKIK010000085">
    <property type="protein sequence ID" value="KAK8724598.1"/>
    <property type="molecule type" value="Genomic_DNA"/>
</dbReference>
<dbReference type="SUPFAM" id="SSF101478">
    <property type="entry name" value="ADP-ribosylglycohydrolase"/>
    <property type="match status" value="1"/>
</dbReference>
<dbReference type="SUPFAM" id="SSF52058">
    <property type="entry name" value="L domain-like"/>
    <property type="match status" value="1"/>
</dbReference>
<keyword evidence="2" id="KW-0677">Repeat</keyword>
<dbReference type="Gene3D" id="1.10.4080.10">
    <property type="entry name" value="ADP-ribosylation/Crystallin J1"/>
    <property type="match status" value="1"/>
</dbReference>
<dbReference type="PANTHER" id="PTHR48051:SF1">
    <property type="entry name" value="RAS SUPPRESSOR PROTEIN 1"/>
    <property type="match status" value="1"/>
</dbReference>
<evidence type="ECO:0000313" key="5">
    <source>
        <dbReference type="EMBL" id="KAK8724598.1"/>
    </source>
</evidence>
<sequence>MGNTSIKEADEWTEGSHSLDISCKFTPSQYLKHTSGEFIEGCLSALPWEIYYNTVSMYESVNASFNFINEIPEELSLHIPHLRSLNISHNQITSLPNSFSLLLHLRLLDLSHNKLRVLPQPLTRLQQLHTLNVANNGLSELPATISKLQSLEKLNVSNNRLRALPGTLVECPRLHVLVTGGNDLIHPPQAICDTGSEATLQFLRERHLPTSQQGTAVKRSVFTRVRGQQVLASVSNPESASMEYRQAQGTSRTNKRRCPLMPPVSASTLKPDQLRDMLLGLLYGMAIGDAMALSTEGLNVDECLFFYDPENLSLDDRISDYLRAHFPPHDWSSNTDIMVITMEGYSANPHAAAQAVYRQVKEEMSRGIHTVNPSDNSCLPSALLLGVPNFYMDHEVKMNAERICKATHADPVAQAACIFLALLISSVLQGKAGDGAASITCLINDLKEAVEVYLSDSKDKKRFNSAFLNKDIKSLHGCDVLTSLSLLMISLSSENYNFKEQITRIIMRGGDGVCVHASVVGSVLGALLGYSQLPQDWLFQLPQENIELMNNKLNLLLDLFGLP</sequence>
<name>A0AAW0W566_CHEQU</name>
<dbReference type="InterPro" id="IPR005502">
    <property type="entry name" value="Ribosyl_crysJ1"/>
</dbReference>
<dbReference type="Pfam" id="PF13855">
    <property type="entry name" value="LRR_8"/>
    <property type="match status" value="2"/>
</dbReference>
<evidence type="ECO:0000256" key="2">
    <source>
        <dbReference type="ARBA" id="ARBA00022737"/>
    </source>
</evidence>
<feature type="region of interest" description="Disordered" evidence="4">
    <location>
        <begin position="236"/>
        <end position="266"/>
    </location>
</feature>
<comment type="cofactor">
    <cofactor evidence="3">
        <name>Mg(2+)</name>
        <dbReference type="ChEBI" id="CHEBI:18420"/>
    </cofactor>
    <text evidence="3">Binds 2 magnesium ions per subunit.</text>
</comment>
<dbReference type="InterPro" id="IPR003591">
    <property type="entry name" value="Leu-rich_rpt_typical-subtyp"/>
</dbReference>
<accession>A0AAW0W566</accession>
<protein>
    <submittedName>
        <fullName evidence="5">Uncharacterized protein</fullName>
    </submittedName>
</protein>
<evidence type="ECO:0000313" key="6">
    <source>
        <dbReference type="Proteomes" id="UP001445076"/>
    </source>
</evidence>
<comment type="caution">
    <text evidence="5">The sequence shown here is derived from an EMBL/GenBank/DDBJ whole genome shotgun (WGS) entry which is preliminary data.</text>
</comment>
<keyword evidence="3" id="KW-0479">Metal-binding</keyword>
<dbReference type="SMART" id="SM00369">
    <property type="entry name" value="LRR_TYP"/>
    <property type="match status" value="4"/>
</dbReference>
<dbReference type="SMART" id="SM00364">
    <property type="entry name" value="LRR_BAC"/>
    <property type="match status" value="4"/>
</dbReference>
<dbReference type="Pfam" id="PF03747">
    <property type="entry name" value="ADP_ribosyl_GH"/>
    <property type="match status" value="2"/>
</dbReference>
<keyword evidence="1" id="KW-0433">Leucine-rich repeat</keyword>
<dbReference type="GO" id="GO:0046872">
    <property type="term" value="F:metal ion binding"/>
    <property type="evidence" value="ECO:0007669"/>
    <property type="project" value="UniProtKB-KW"/>
</dbReference>
<feature type="binding site" evidence="3">
    <location>
        <position position="511"/>
    </location>
    <ligand>
        <name>Mg(2+)</name>
        <dbReference type="ChEBI" id="CHEBI:18420"/>
        <label>1</label>
    </ligand>
</feature>
<dbReference type="PANTHER" id="PTHR48051">
    <property type="match status" value="1"/>
</dbReference>
<dbReference type="GO" id="GO:0005737">
    <property type="term" value="C:cytoplasm"/>
    <property type="evidence" value="ECO:0007669"/>
    <property type="project" value="TreeGrafter"/>
</dbReference>
<evidence type="ECO:0000256" key="4">
    <source>
        <dbReference type="SAM" id="MobiDB-lite"/>
    </source>
</evidence>
<gene>
    <name evidence="5" type="ORF">OTU49_011167</name>
</gene>
<reference evidence="5 6" key="1">
    <citation type="journal article" date="2024" name="BMC Genomics">
        <title>Genome assembly of redclaw crayfish (Cherax quadricarinatus) provides insights into its immune adaptation and hypoxia tolerance.</title>
        <authorList>
            <person name="Liu Z."/>
            <person name="Zheng J."/>
            <person name="Li H."/>
            <person name="Fang K."/>
            <person name="Wang S."/>
            <person name="He J."/>
            <person name="Zhou D."/>
            <person name="Weng S."/>
            <person name="Chi M."/>
            <person name="Gu Z."/>
            <person name="He J."/>
            <person name="Li F."/>
            <person name="Wang M."/>
        </authorList>
    </citation>
    <scope>NUCLEOTIDE SEQUENCE [LARGE SCALE GENOMIC DNA]</scope>
    <source>
        <strain evidence="5">ZL_2023a</strain>
    </source>
</reference>
<dbReference type="InterPro" id="IPR032675">
    <property type="entry name" value="LRR_dom_sf"/>
</dbReference>
<dbReference type="Gene3D" id="3.80.10.10">
    <property type="entry name" value="Ribonuclease Inhibitor"/>
    <property type="match status" value="1"/>
</dbReference>
<dbReference type="InterPro" id="IPR036705">
    <property type="entry name" value="Ribosyl_crysJ1_sf"/>
</dbReference>
<keyword evidence="3" id="KW-0460">Magnesium</keyword>
<keyword evidence="6" id="KW-1185">Reference proteome</keyword>
<dbReference type="AlphaFoldDB" id="A0AAW0W566"/>
<proteinExistence type="predicted"/>
<organism evidence="5 6">
    <name type="scientific">Cherax quadricarinatus</name>
    <name type="common">Australian red claw crayfish</name>
    <dbReference type="NCBI Taxonomy" id="27406"/>
    <lineage>
        <taxon>Eukaryota</taxon>
        <taxon>Metazoa</taxon>
        <taxon>Ecdysozoa</taxon>
        <taxon>Arthropoda</taxon>
        <taxon>Crustacea</taxon>
        <taxon>Multicrustacea</taxon>
        <taxon>Malacostraca</taxon>
        <taxon>Eumalacostraca</taxon>
        <taxon>Eucarida</taxon>
        <taxon>Decapoda</taxon>
        <taxon>Pleocyemata</taxon>
        <taxon>Astacidea</taxon>
        <taxon>Parastacoidea</taxon>
        <taxon>Parastacidae</taxon>
        <taxon>Cherax</taxon>
    </lineage>
</organism>
<dbReference type="PRINTS" id="PR00019">
    <property type="entry name" value="LEURICHRPT"/>
</dbReference>
<dbReference type="InterPro" id="IPR001611">
    <property type="entry name" value="Leu-rich_rpt"/>
</dbReference>
<evidence type="ECO:0000256" key="3">
    <source>
        <dbReference type="PIRSR" id="PIRSR605502-1"/>
    </source>
</evidence>
<evidence type="ECO:0000256" key="1">
    <source>
        <dbReference type="ARBA" id="ARBA00022614"/>
    </source>
</evidence>